<dbReference type="GeneID" id="87614706"/>
<organism evidence="2 3">
    <name type="scientific">Brevibacillus parabrevis</name>
    <dbReference type="NCBI Taxonomy" id="54914"/>
    <lineage>
        <taxon>Bacteria</taxon>
        <taxon>Bacillati</taxon>
        <taxon>Bacillota</taxon>
        <taxon>Bacilli</taxon>
        <taxon>Bacillales</taxon>
        <taxon>Paenibacillaceae</taxon>
        <taxon>Brevibacillus</taxon>
    </lineage>
</organism>
<evidence type="ECO:0000256" key="1">
    <source>
        <dbReference type="SAM" id="Phobius"/>
    </source>
</evidence>
<protein>
    <submittedName>
        <fullName evidence="2">Uncharacterized protein</fullName>
    </submittedName>
</protein>
<accession>A0A4Y3P853</accession>
<proteinExistence type="predicted"/>
<keyword evidence="1" id="KW-0472">Membrane</keyword>
<dbReference type="RefSeq" id="WP_122962910.1">
    <property type="nucleotide sequence ID" value="NZ_BJMH01000001.1"/>
</dbReference>
<dbReference type="Proteomes" id="UP000316882">
    <property type="component" value="Unassembled WGS sequence"/>
</dbReference>
<reference evidence="2 3" key="1">
    <citation type="submission" date="2019-06" db="EMBL/GenBank/DDBJ databases">
        <title>Whole genome shotgun sequence of Brevibacillus parabrevis NBRC 12334.</title>
        <authorList>
            <person name="Hosoyama A."/>
            <person name="Uohara A."/>
            <person name="Ohji S."/>
            <person name="Ichikawa N."/>
        </authorList>
    </citation>
    <scope>NUCLEOTIDE SEQUENCE [LARGE SCALE GENOMIC DNA]</scope>
    <source>
        <strain evidence="2 3">NBRC 12334</strain>
    </source>
</reference>
<gene>
    <name evidence="2" type="ORF">BPA01_02100</name>
</gene>
<comment type="caution">
    <text evidence="2">The sequence shown here is derived from an EMBL/GenBank/DDBJ whole genome shotgun (WGS) entry which is preliminary data.</text>
</comment>
<dbReference type="AlphaFoldDB" id="A0A4Y3P853"/>
<keyword evidence="1" id="KW-1133">Transmembrane helix</keyword>
<feature type="transmembrane region" description="Helical" evidence="1">
    <location>
        <begin position="6"/>
        <end position="24"/>
    </location>
</feature>
<keyword evidence="1" id="KW-0812">Transmembrane</keyword>
<evidence type="ECO:0000313" key="2">
    <source>
        <dbReference type="EMBL" id="GEB30630.1"/>
    </source>
</evidence>
<feature type="transmembrane region" description="Helical" evidence="1">
    <location>
        <begin position="31"/>
        <end position="50"/>
    </location>
</feature>
<dbReference type="EMBL" id="BJMH01000001">
    <property type="protein sequence ID" value="GEB30630.1"/>
    <property type="molecule type" value="Genomic_DNA"/>
</dbReference>
<sequence>MWGAAFVLVTAAIIAWFEVPKLVRRRYHRELVVFSLLLLLGAITGTLKILDVPVPNPGDWVKVILSPFGEFLQKLFE</sequence>
<keyword evidence="3" id="KW-1185">Reference proteome</keyword>
<evidence type="ECO:0000313" key="3">
    <source>
        <dbReference type="Proteomes" id="UP000316882"/>
    </source>
</evidence>
<name>A0A4Y3P853_BREPA</name>
<dbReference type="STRING" id="54914.AV540_16165"/>